<evidence type="ECO:0000256" key="5">
    <source>
        <dbReference type="SAM" id="MobiDB-lite"/>
    </source>
</evidence>
<feature type="compositionally biased region" description="Polar residues" evidence="5">
    <location>
        <begin position="308"/>
        <end position="317"/>
    </location>
</feature>
<dbReference type="InterPro" id="IPR012295">
    <property type="entry name" value="TBP_dom_sf"/>
</dbReference>
<keyword evidence="8" id="KW-1185">Reference proteome</keyword>
<proteinExistence type="predicted"/>
<dbReference type="InterPro" id="IPR003164">
    <property type="entry name" value="Clathrin_a-adaptin_app_sub_C"/>
</dbReference>
<dbReference type="Pfam" id="PF02296">
    <property type="entry name" value="Alpha_adaptin_C"/>
    <property type="match status" value="1"/>
</dbReference>
<dbReference type="Gene3D" id="1.25.10.10">
    <property type="entry name" value="Leucine-rich Repeat Variant"/>
    <property type="match status" value="1"/>
</dbReference>
<gene>
    <name evidence="7" type="ORF">SSLN_LOCUS8362</name>
</gene>
<dbReference type="InterPro" id="IPR050840">
    <property type="entry name" value="Adaptor_Complx_Large_Subunit"/>
</dbReference>
<comment type="subcellular location">
    <subcellularLocation>
        <location evidence="4">Endomembrane system</location>
        <topology evidence="4">Peripheral membrane protein</topology>
        <orientation evidence="4">Cytoplasmic side</orientation>
    </subcellularLocation>
</comment>
<reference evidence="7 8" key="2">
    <citation type="submission" date="2018-11" db="EMBL/GenBank/DDBJ databases">
        <authorList>
            <consortium name="Pathogen Informatics"/>
        </authorList>
    </citation>
    <scope>NUCLEOTIDE SEQUENCE [LARGE SCALE GENOMIC DNA]</scope>
    <source>
        <strain evidence="7 8">NST_G2</strain>
    </source>
</reference>
<dbReference type="InterPro" id="IPR008152">
    <property type="entry name" value="Clathrin_a/b/g-adaptin_app_Ig"/>
</dbReference>
<sequence length="634" mass="69551">MTPELIAHCHFVFSQFVLQNERDVSVRQRAADLLYAMCDRTNAQAIVGEMLSYLETADYSIREEMVLKVAILAEKYATDYSWYVDTILMLIRVAGDYVSDEVWHRVVQIVVNREDVQGYAAKTVFEALMAPACHENMVKVGGYILGEFGNLIAGDVRSSMYRSCRFSPRVQFQLLHSKYHLCTPTTRQLLLSTYVKMINLFPELKDTIVEVLAQDSNYRSSDVEIQQRSAEYLALSRVATQDVLVCLSGTNFHVSATVLEEMPPFPERDSSILAKLKAKKPATESISGPKTERNAQKSPNTAADAKSGVTTTKDTSNAGNLAIEGDLLGLGIPSPTPAVSSSVGAAAGSGIPAPSNASDANLLIDILGNGIMETSSAVPTAPMNPSANTLDSSTIMQWIVVNYAMDFLLVRDEAREYLTDLVHSLITKSRGVLFETAIVQLGFRCEYRDNLGRLQLYYGNKSTAPFTSIVSNIRYTEISPTTSFSPLNLDLHPTLPTLDPGTQMQQLLNVECLTDFRQPPVLSVSFSHLSVPVNFSVPLPILLVKFMQPASMDQATFFSRWKLLCRSDQECQRTAPGRLSVDPEEVKQKILGSGLGLLPGIDPCTTNFVGAGIVHTTAQQIGVLARIEPSVSPL</sequence>
<dbReference type="GO" id="GO:0012505">
    <property type="term" value="C:endomembrane system"/>
    <property type="evidence" value="ECO:0007669"/>
    <property type="project" value="UniProtKB-SubCell"/>
</dbReference>
<accession>A0A183SVW4</accession>
<dbReference type="Proteomes" id="UP000275846">
    <property type="component" value="Unassembled WGS sequence"/>
</dbReference>
<dbReference type="InterPro" id="IPR013041">
    <property type="entry name" value="Clathrin_app_Ig-like_sf"/>
</dbReference>
<organism evidence="9">
    <name type="scientific">Schistocephalus solidus</name>
    <name type="common">Tapeworm</name>
    <dbReference type="NCBI Taxonomy" id="70667"/>
    <lineage>
        <taxon>Eukaryota</taxon>
        <taxon>Metazoa</taxon>
        <taxon>Spiralia</taxon>
        <taxon>Lophotrochozoa</taxon>
        <taxon>Platyhelminthes</taxon>
        <taxon>Cestoda</taxon>
        <taxon>Eucestoda</taxon>
        <taxon>Diphyllobothriidea</taxon>
        <taxon>Diphyllobothriidae</taxon>
        <taxon>Schistocephalus</taxon>
    </lineage>
</organism>
<dbReference type="Pfam" id="PF01602">
    <property type="entry name" value="Adaptin_N"/>
    <property type="match status" value="1"/>
</dbReference>
<dbReference type="WBParaSite" id="SSLN_0000869201-mRNA-1">
    <property type="protein sequence ID" value="SSLN_0000869201-mRNA-1"/>
    <property type="gene ID" value="SSLN_0000869201"/>
</dbReference>
<evidence type="ECO:0000256" key="4">
    <source>
        <dbReference type="ARBA" id="ARBA00029433"/>
    </source>
</evidence>
<dbReference type="PANTHER" id="PTHR22780">
    <property type="entry name" value="ADAPTIN, ALPHA/GAMMA/EPSILON"/>
    <property type="match status" value="1"/>
</dbReference>
<dbReference type="Gene3D" id="3.30.310.10">
    <property type="entry name" value="TATA-Binding Protein"/>
    <property type="match status" value="1"/>
</dbReference>
<dbReference type="GO" id="GO:0030131">
    <property type="term" value="C:clathrin adaptor complex"/>
    <property type="evidence" value="ECO:0007669"/>
    <property type="project" value="InterPro"/>
</dbReference>
<dbReference type="GO" id="GO:0016192">
    <property type="term" value="P:vesicle-mediated transport"/>
    <property type="evidence" value="ECO:0007669"/>
    <property type="project" value="InterPro"/>
</dbReference>
<dbReference type="SUPFAM" id="SSF49348">
    <property type="entry name" value="Clathrin adaptor appendage domain"/>
    <property type="match status" value="1"/>
</dbReference>
<dbReference type="InterPro" id="IPR002553">
    <property type="entry name" value="Clathrin/coatomer_adapt-like_N"/>
</dbReference>
<dbReference type="SUPFAM" id="SSF48371">
    <property type="entry name" value="ARM repeat"/>
    <property type="match status" value="1"/>
</dbReference>
<evidence type="ECO:0000256" key="2">
    <source>
        <dbReference type="ARBA" id="ARBA00022927"/>
    </source>
</evidence>
<dbReference type="SUPFAM" id="SSF55711">
    <property type="entry name" value="Subdomain of clathrin and coatomer appendage domain"/>
    <property type="match status" value="1"/>
</dbReference>
<dbReference type="SMART" id="SM00809">
    <property type="entry name" value="Alpha_adaptinC2"/>
    <property type="match status" value="1"/>
</dbReference>
<name>A0A183SVW4_SCHSO</name>
<dbReference type="Gene3D" id="2.60.40.1230">
    <property type="match status" value="1"/>
</dbReference>
<evidence type="ECO:0000313" key="7">
    <source>
        <dbReference type="EMBL" id="VDL94747.1"/>
    </source>
</evidence>
<dbReference type="GO" id="GO:0006886">
    <property type="term" value="P:intracellular protein transport"/>
    <property type="evidence" value="ECO:0007669"/>
    <property type="project" value="InterPro"/>
</dbReference>
<dbReference type="OrthoDB" id="413467at2759"/>
<evidence type="ECO:0000313" key="8">
    <source>
        <dbReference type="Proteomes" id="UP000275846"/>
    </source>
</evidence>
<dbReference type="AlphaFoldDB" id="A0A183SVW4"/>
<keyword evidence="1" id="KW-0813">Transport</keyword>
<evidence type="ECO:0000256" key="3">
    <source>
        <dbReference type="ARBA" id="ARBA00023136"/>
    </source>
</evidence>
<evidence type="ECO:0000313" key="9">
    <source>
        <dbReference type="WBParaSite" id="SSLN_0000869201-mRNA-1"/>
    </source>
</evidence>
<dbReference type="EMBL" id="UYSU01034615">
    <property type="protein sequence ID" value="VDL94747.1"/>
    <property type="molecule type" value="Genomic_DNA"/>
</dbReference>
<reference evidence="9" key="1">
    <citation type="submission" date="2016-06" db="UniProtKB">
        <authorList>
            <consortium name="WormBaseParasite"/>
        </authorList>
    </citation>
    <scope>IDENTIFICATION</scope>
</reference>
<dbReference type="STRING" id="70667.A0A183SVW4"/>
<dbReference type="InterPro" id="IPR011989">
    <property type="entry name" value="ARM-like"/>
</dbReference>
<dbReference type="InterPro" id="IPR016024">
    <property type="entry name" value="ARM-type_fold"/>
</dbReference>
<feature type="region of interest" description="Disordered" evidence="5">
    <location>
        <begin position="279"/>
        <end position="317"/>
    </location>
</feature>
<protein>
    <submittedName>
        <fullName evidence="9">Alpha_adaptinC2 domain-containing protein</fullName>
    </submittedName>
</protein>
<dbReference type="Pfam" id="PF02883">
    <property type="entry name" value="Alpha_adaptinC2"/>
    <property type="match status" value="1"/>
</dbReference>
<evidence type="ECO:0000259" key="6">
    <source>
        <dbReference type="SMART" id="SM00809"/>
    </source>
</evidence>
<keyword evidence="3" id="KW-0472">Membrane</keyword>
<keyword evidence="2" id="KW-0653">Protein transport</keyword>
<dbReference type="InterPro" id="IPR009028">
    <property type="entry name" value="Coatomer/calthrin_app_sub_C"/>
</dbReference>
<feature type="domain" description="Clathrin adaptor alpha/beta/gamma-adaptin appendage Ig-like subdomain" evidence="6">
    <location>
        <begin position="423"/>
        <end position="540"/>
    </location>
</feature>
<evidence type="ECO:0000256" key="1">
    <source>
        <dbReference type="ARBA" id="ARBA00022448"/>
    </source>
</evidence>